<keyword evidence="3 4" id="KW-0505">Motor protein</keyword>
<reference evidence="6" key="1">
    <citation type="submission" date="2020-05" db="EMBL/GenBank/DDBJ databases">
        <title>Phylogenomic resolution of chytrid fungi.</title>
        <authorList>
            <person name="Stajich J.E."/>
            <person name="Amses K."/>
            <person name="Simmons R."/>
            <person name="Seto K."/>
            <person name="Myers J."/>
            <person name="Bonds A."/>
            <person name="Quandt C.A."/>
            <person name="Barry K."/>
            <person name="Liu P."/>
            <person name="Grigoriev I."/>
            <person name="Longcore J.E."/>
            <person name="James T.Y."/>
        </authorList>
    </citation>
    <scope>NUCLEOTIDE SEQUENCE</scope>
    <source>
        <strain evidence="6">PLAUS21</strain>
    </source>
</reference>
<dbReference type="PROSITE" id="PS50067">
    <property type="entry name" value="KINESIN_MOTOR_2"/>
    <property type="match status" value="1"/>
</dbReference>
<comment type="caution">
    <text evidence="6">The sequence shown here is derived from an EMBL/GenBank/DDBJ whole genome shotgun (WGS) entry which is preliminary data.</text>
</comment>
<evidence type="ECO:0000313" key="7">
    <source>
        <dbReference type="Proteomes" id="UP001210925"/>
    </source>
</evidence>
<dbReference type="PROSITE" id="PS00411">
    <property type="entry name" value="KINESIN_MOTOR_1"/>
    <property type="match status" value="1"/>
</dbReference>
<keyword evidence="1 3" id="KW-0547">Nucleotide-binding</keyword>
<name>A0AAD5UGM7_9FUNG</name>
<dbReference type="GO" id="GO:0005874">
    <property type="term" value="C:microtubule"/>
    <property type="evidence" value="ECO:0007669"/>
    <property type="project" value="UniProtKB-KW"/>
</dbReference>
<keyword evidence="7" id="KW-1185">Reference proteome</keyword>
<organism evidence="6 7">
    <name type="scientific">Boothiomyces macroporosus</name>
    <dbReference type="NCBI Taxonomy" id="261099"/>
    <lineage>
        <taxon>Eukaryota</taxon>
        <taxon>Fungi</taxon>
        <taxon>Fungi incertae sedis</taxon>
        <taxon>Chytridiomycota</taxon>
        <taxon>Chytridiomycota incertae sedis</taxon>
        <taxon>Chytridiomycetes</taxon>
        <taxon>Rhizophydiales</taxon>
        <taxon>Terramycetaceae</taxon>
        <taxon>Boothiomyces</taxon>
    </lineage>
</organism>
<dbReference type="EMBL" id="JADGKB010000036">
    <property type="protein sequence ID" value="KAJ3257607.1"/>
    <property type="molecule type" value="Genomic_DNA"/>
</dbReference>
<proteinExistence type="inferred from homology"/>
<dbReference type="GO" id="GO:0007018">
    <property type="term" value="P:microtubule-based movement"/>
    <property type="evidence" value="ECO:0007669"/>
    <property type="project" value="InterPro"/>
</dbReference>
<comment type="similarity">
    <text evidence="3 4">Belongs to the TRAFAC class myosin-kinesin ATPase superfamily. Kinesin family.</text>
</comment>
<feature type="binding site" evidence="3">
    <location>
        <begin position="106"/>
        <end position="113"/>
    </location>
    <ligand>
        <name>ATP</name>
        <dbReference type="ChEBI" id="CHEBI:30616"/>
    </ligand>
</feature>
<sequence length="290" mass="31972">MDTKSKISQNVQVAVRIRNHFVNTANEKKVNYDGTAVVVKAESFDSIKKTFSSVVIHDPEKRKGTRVFAYDRVFNKNDSQEQVFAVVKPIIDRCMEGFNGCIFAYGQTGSGKTYTMQGSDLSNERGVMPRVIEQITAAIADGEKKGIEYNVTGSYLEIYQEQLRDLLVSDEEQGGNINKKRSKIHLIDLAGSERVESTGATGTRLKEGSSINMSLSSLGNVINALSSGNTHIPYRDSKLTYLLSDSLGGNSITLILAISYDETIGTLKFAERAKKVKNNAIINLDPQSRK</sequence>
<dbReference type="InterPro" id="IPR027640">
    <property type="entry name" value="Kinesin-like_fam"/>
</dbReference>
<dbReference type="GO" id="GO:0008017">
    <property type="term" value="F:microtubule binding"/>
    <property type="evidence" value="ECO:0007669"/>
    <property type="project" value="InterPro"/>
</dbReference>
<keyword evidence="2 3" id="KW-0067">ATP-binding</keyword>
<dbReference type="PANTHER" id="PTHR47969:SF29">
    <property type="entry name" value="KINESIN-LIKE PROTEIN"/>
    <property type="match status" value="1"/>
</dbReference>
<keyword evidence="4" id="KW-0493">Microtubule</keyword>
<dbReference type="AlphaFoldDB" id="A0AAD5UGM7"/>
<dbReference type="GO" id="GO:0005875">
    <property type="term" value="C:microtubule associated complex"/>
    <property type="evidence" value="ECO:0007669"/>
    <property type="project" value="TreeGrafter"/>
</dbReference>
<evidence type="ECO:0000259" key="5">
    <source>
        <dbReference type="PROSITE" id="PS50067"/>
    </source>
</evidence>
<evidence type="ECO:0000256" key="3">
    <source>
        <dbReference type="PROSITE-ProRule" id="PRU00283"/>
    </source>
</evidence>
<evidence type="ECO:0000256" key="4">
    <source>
        <dbReference type="RuleBase" id="RU000394"/>
    </source>
</evidence>
<accession>A0AAD5UGM7</accession>
<gene>
    <name evidence="6" type="ORF">HK103_004379</name>
</gene>
<evidence type="ECO:0000313" key="6">
    <source>
        <dbReference type="EMBL" id="KAJ3257607.1"/>
    </source>
</evidence>
<dbReference type="SUPFAM" id="SSF52540">
    <property type="entry name" value="P-loop containing nucleoside triphosphate hydrolases"/>
    <property type="match status" value="1"/>
</dbReference>
<evidence type="ECO:0000256" key="1">
    <source>
        <dbReference type="ARBA" id="ARBA00022741"/>
    </source>
</evidence>
<dbReference type="InterPro" id="IPR027417">
    <property type="entry name" value="P-loop_NTPase"/>
</dbReference>
<dbReference type="InterPro" id="IPR036961">
    <property type="entry name" value="Kinesin_motor_dom_sf"/>
</dbReference>
<dbReference type="Proteomes" id="UP001210925">
    <property type="component" value="Unassembled WGS sequence"/>
</dbReference>
<dbReference type="Gene3D" id="3.40.850.10">
    <property type="entry name" value="Kinesin motor domain"/>
    <property type="match status" value="2"/>
</dbReference>
<dbReference type="GO" id="GO:0007052">
    <property type="term" value="P:mitotic spindle organization"/>
    <property type="evidence" value="ECO:0007669"/>
    <property type="project" value="TreeGrafter"/>
</dbReference>
<dbReference type="InterPro" id="IPR019821">
    <property type="entry name" value="Kinesin_motor_CS"/>
</dbReference>
<evidence type="ECO:0000256" key="2">
    <source>
        <dbReference type="ARBA" id="ARBA00022840"/>
    </source>
</evidence>
<dbReference type="InterPro" id="IPR001752">
    <property type="entry name" value="Kinesin_motor_dom"/>
</dbReference>
<dbReference type="PANTHER" id="PTHR47969">
    <property type="entry name" value="CHROMOSOME-ASSOCIATED KINESIN KIF4A-RELATED"/>
    <property type="match status" value="1"/>
</dbReference>
<dbReference type="SMART" id="SM00129">
    <property type="entry name" value="KISc"/>
    <property type="match status" value="1"/>
</dbReference>
<dbReference type="GO" id="GO:0005524">
    <property type="term" value="F:ATP binding"/>
    <property type="evidence" value="ECO:0007669"/>
    <property type="project" value="UniProtKB-UniRule"/>
</dbReference>
<feature type="domain" description="Kinesin motor" evidence="5">
    <location>
        <begin position="10"/>
        <end position="276"/>
    </location>
</feature>
<dbReference type="GO" id="GO:0003777">
    <property type="term" value="F:microtubule motor activity"/>
    <property type="evidence" value="ECO:0007669"/>
    <property type="project" value="InterPro"/>
</dbReference>
<protein>
    <recommendedName>
        <fullName evidence="4">Kinesin-like protein</fullName>
    </recommendedName>
</protein>
<dbReference type="GO" id="GO:0051231">
    <property type="term" value="P:spindle elongation"/>
    <property type="evidence" value="ECO:0007669"/>
    <property type="project" value="TreeGrafter"/>
</dbReference>
<dbReference type="Pfam" id="PF00225">
    <property type="entry name" value="Kinesin"/>
    <property type="match status" value="2"/>
</dbReference>
<dbReference type="PRINTS" id="PR00380">
    <property type="entry name" value="KINESINHEAVY"/>
</dbReference>